<dbReference type="EMBL" id="FNYV01000003">
    <property type="protein sequence ID" value="SEJ11973.1"/>
    <property type="molecule type" value="Genomic_DNA"/>
</dbReference>
<evidence type="ECO:0000313" key="1">
    <source>
        <dbReference type="EMBL" id="SEJ11973.1"/>
    </source>
</evidence>
<evidence type="ECO:0000313" key="2">
    <source>
        <dbReference type="Proteomes" id="UP000198707"/>
    </source>
</evidence>
<organism evidence="1 2">
    <name type="scientific">Micromonospora phaseoli</name>
    <dbReference type="NCBI Taxonomy" id="1144548"/>
    <lineage>
        <taxon>Bacteria</taxon>
        <taxon>Bacillati</taxon>
        <taxon>Actinomycetota</taxon>
        <taxon>Actinomycetes</taxon>
        <taxon>Micromonosporales</taxon>
        <taxon>Micromonosporaceae</taxon>
        <taxon>Micromonospora</taxon>
    </lineage>
</organism>
<keyword evidence="2" id="KW-1185">Reference proteome</keyword>
<dbReference type="AlphaFoldDB" id="A0A1H6W4Z2"/>
<dbReference type="Proteomes" id="UP000198707">
    <property type="component" value="Unassembled WGS sequence"/>
</dbReference>
<reference evidence="2" key="1">
    <citation type="submission" date="2016-10" db="EMBL/GenBank/DDBJ databases">
        <authorList>
            <person name="Varghese N."/>
            <person name="Submissions S."/>
        </authorList>
    </citation>
    <scope>NUCLEOTIDE SEQUENCE [LARGE SCALE GENOMIC DNA]</scope>
    <source>
        <strain evidence="2">CGMCC 4.7038</strain>
    </source>
</reference>
<dbReference type="STRING" id="1144548.SAMN05443287_10316"/>
<sequence length="38" mass="3976">MVIFMIADLSFDVVLTGAVGTFPTQVGSVRNVTIFAAS</sequence>
<name>A0A1H6W4Z2_9ACTN</name>
<gene>
    <name evidence="1" type="ORF">SAMN05443287_10316</name>
</gene>
<accession>A0A1H6W4Z2</accession>
<protein>
    <submittedName>
        <fullName evidence="1">Uncharacterized protein</fullName>
    </submittedName>
</protein>
<proteinExistence type="predicted"/>